<keyword evidence="5" id="KW-1185">Reference proteome</keyword>
<name>A0ABS1FZC1_9FLAO</name>
<dbReference type="Proteomes" id="UP000628669">
    <property type="component" value="Unassembled WGS sequence"/>
</dbReference>
<comment type="caution">
    <text evidence="4">The sequence shown here is derived from an EMBL/GenBank/DDBJ whole genome shotgun (WGS) entry which is preliminary data.</text>
</comment>
<comment type="similarity">
    <text evidence="1">Belongs to the NAD(P)H dehydrogenase (quinone) family.</text>
</comment>
<evidence type="ECO:0000313" key="4">
    <source>
        <dbReference type="EMBL" id="MBK1897797.1"/>
    </source>
</evidence>
<evidence type="ECO:0000256" key="1">
    <source>
        <dbReference type="ARBA" id="ARBA00006252"/>
    </source>
</evidence>
<proteinExistence type="inferred from homology"/>
<protein>
    <submittedName>
        <fullName evidence="4">NAD(P)H-dependent oxidoreductase</fullName>
    </submittedName>
</protein>
<dbReference type="Pfam" id="PF02525">
    <property type="entry name" value="Flavodoxin_2"/>
    <property type="match status" value="1"/>
</dbReference>
<keyword evidence="2" id="KW-0560">Oxidoreductase</keyword>
<dbReference type="EMBL" id="JAENHK010000010">
    <property type="protein sequence ID" value="MBK1897797.1"/>
    <property type="molecule type" value="Genomic_DNA"/>
</dbReference>
<dbReference type="Gene3D" id="3.40.50.360">
    <property type="match status" value="1"/>
</dbReference>
<dbReference type="InterPro" id="IPR051545">
    <property type="entry name" value="NAD(P)H_dehydrogenase_qn"/>
</dbReference>
<dbReference type="InterPro" id="IPR003680">
    <property type="entry name" value="Flavodoxin_fold"/>
</dbReference>
<gene>
    <name evidence="4" type="ORF">JHL15_18670</name>
</gene>
<accession>A0ABS1FZC1</accession>
<evidence type="ECO:0000259" key="3">
    <source>
        <dbReference type="Pfam" id="PF02525"/>
    </source>
</evidence>
<evidence type="ECO:0000256" key="2">
    <source>
        <dbReference type="ARBA" id="ARBA00023002"/>
    </source>
</evidence>
<sequence>MRHLIIYAHYNENSLNHNLLQTVVESLTSQNHEVVIRDLYAINFDPVSSLKDIQEQRKGILADDIKHEQEFISWAEHVTFIYPIWWTGMPAIMKGYIDRVFSYGYAYRYDQGVQKGLLTGKQTVIINTHGKSHEEYERIGMDKALSLTSDKGIFTYCGFEINQHFFFDKADRVTPEELEIWKEQIINTYMEISVRFENFAQNEVEKVNGELGSIHLS</sequence>
<dbReference type="RefSeq" id="WP_200248224.1">
    <property type="nucleotide sequence ID" value="NZ_JAENHK010000010.1"/>
</dbReference>
<reference evidence="5" key="1">
    <citation type="submission" date="2021-01" db="EMBL/GenBank/DDBJ databases">
        <title>Genome public.</title>
        <authorList>
            <person name="Liu C."/>
            <person name="Sun Q."/>
        </authorList>
    </citation>
    <scope>NUCLEOTIDE SEQUENCE [LARGE SCALE GENOMIC DNA]</scope>
    <source>
        <strain evidence="5">YIM B02567</strain>
    </source>
</reference>
<dbReference type="PANTHER" id="PTHR10204:SF34">
    <property type="entry name" value="NAD(P)H DEHYDROGENASE [QUINONE] 1 ISOFORM 1"/>
    <property type="match status" value="1"/>
</dbReference>
<dbReference type="SUPFAM" id="SSF52218">
    <property type="entry name" value="Flavoproteins"/>
    <property type="match status" value="1"/>
</dbReference>
<feature type="domain" description="Flavodoxin-like fold" evidence="3">
    <location>
        <begin position="1"/>
        <end position="175"/>
    </location>
</feature>
<dbReference type="PANTHER" id="PTHR10204">
    <property type="entry name" value="NAD P H OXIDOREDUCTASE-RELATED"/>
    <property type="match status" value="1"/>
</dbReference>
<evidence type="ECO:0000313" key="5">
    <source>
        <dbReference type="Proteomes" id="UP000628669"/>
    </source>
</evidence>
<organism evidence="4 5">
    <name type="scientific">Chryseobacterium paridis</name>
    <dbReference type="NCBI Taxonomy" id="2800328"/>
    <lineage>
        <taxon>Bacteria</taxon>
        <taxon>Pseudomonadati</taxon>
        <taxon>Bacteroidota</taxon>
        <taxon>Flavobacteriia</taxon>
        <taxon>Flavobacteriales</taxon>
        <taxon>Weeksellaceae</taxon>
        <taxon>Chryseobacterium group</taxon>
        <taxon>Chryseobacterium</taxon>
    </lineage>
</organism>
<dbReference type="InterPro" id="IPR029039">
    <property type="entry name" value="Flavoprotein-like_sf"/>
</dbReference>